<evidence type="ECO:0000313" key="7">
    <source>
        <dbReference type="EMBL" id="RTH08203.1"/>
    </source>
</evidence>
<reference evidence="9 10" key="1">
    <citation type="journal article" date="2019" name="Extremophiles">
        <title>Biogeography of thermophiles and predominance of Thermus scotoductus in domestic water heaters.</title>
        <authorList>
            <person name="Wilpiszeski R.L."/>
            <person name="Zhang Z."/>
            <person name="House C.H."/>
        </authorList>
    </citation>
    <scope>NUCLEOTIDE SEQUENCE [LARGE SCALE GENOMIC DNA]</scope>
    <source>
        <strain evidence="8 10">1_S1</strain>
        <strain evidence="7 9">34_S34</strain>
    </source>
</reference>
<dbReference type="EMBL" id="PEMW01000050">
    <property type="protein sequence ID" value="RTI59974.1"/>
    <property type="molecule type" value="Genomic_DNA"/>
</dbReference>
<dbReference type="AlphaFoldDB" id="A0A430VUK4"/>
<dbReference type="InterPro" id="IPR006118">
    <property type="entry name" value="Recombinase_CS"/>
</dbReference>
<dbReference type="InterPro" id="IPR048046">
    <property type="entry name" value="Transpos_IS607"/>
</dbReference>
<dbReference type="RefSeq" id="WP_126199820.1">
    <property type="nucleotide sequence ID" value="NZ_PELP01000002.1"/>
</dbReference>
<organism evidence="8 10">
    <name type="scientific">Thermus scotoductus</name>
    <dbReference type="NCBI Taxonomy" id="37636"/>
    <lineage>
        <taxon>Bacteria</taxon>
        <taxon>Thermotogati</taxon>
        <taxon>Deinococcota</taxon>
        <taxon>Deinococci</taxon>
        <taxon>Thermales</taxon>
        <taxon>Thermaceae</taxon>
        <taxon>Thermus</taxon>
    </lineage>
</organism>
<gene>
    <name evidence="8" type="ORF">CSW14_02240</name>
    <name evidence="7" type="ORF">CSW47_00050</name>
</gene>
<dbReference type="Pfam" id="PF00239">
    <property type="entry name" value="Resolvase"/>
    <property type="match status" value="1"/>
</dbReference>
<dbReference type="NCBIfam" id="NF033518">
    <property type="entry name" value="transpos_IS607"/>
    <property type="match status" value="1"/>
</dbReference>
<dbReference type="Gene3D" id="3.40.50.1390">
    <property type="entry name" value="Resolvase, N-terminal catalytic domain"/>
    <property type="match status" value="1"/>
</dbReference>
<evidence type="ECO:0000256" key="2">
    <source>
        <dbReference type="ARBA" id="ARBA00023125"/>
    </source>
</evidence>
<evidence type="ECO:0000259" key="6">
    <source>
        <dbReference type="PROSITE" id="PS51736"/>
    </source>
</evidence>
<dbReference type="GO" id="GO:0000150">
    <property type="term" value="F:DNA strand exchange activity"/>
    <property type="evidence" value="ECO:0007669"/>
    <property type="project" value="InterPro"/>
</dbReference>
<evidence type="ECO:0000256" key="4">
    <source>
        <dbReference type="PIRSR" id="PIRSR606118-50"/>
    </source>
</evidence>
<dbReference type="EMBL" id="PELP01000002">
    <property type="protein sequence ID" value="RTH08203.1"/>
    <property type="molecule type" value="Genomic_DNA"/>
</dbReference>
<dbReference type="InterPro" id="IPR041718">
    <property type="entry name" value="IS607_transposase-like"/>
</dbReference>
<dbReference type="Proteomes" id="UP000286734">
    <property type="component" value="Unassembled WGS sequence"/>
</dbReference>
<evidence type="ECO:0000313" key="9">
    <source>
        <dbReference type="Proteomes" id="UP000286734"/>
    </source>
</evidence>
<keyword evidence="3" id="KW-0233">DNA recombination</keyword>
<dbReference type="PROSITE" id="PS51736">
    <property type="entry name" value="RECOMBINASES_3"/>
    <property type="match status" value="1"/>
</dbReference>
<evidence type="ECO:0000256" key="5">
    <source>
        <dbReference type="PROSITE-ProRule" id="PRU10137"/>
    </source>
</evidence>
<dbReference type="SMART" id="SM00857">
    <property type="entry name" value="Resolvase"/>
    <property type="match status" value="1"/>
</dbReference>
<dbReference type="CDD" id="cd03769">
    <property type="entry name" value="SR_IS607_transposase_like"/>
    <property type="match status" value="1"/>
</dbReference>
<feature type="domain" description="Resolvase/invertase-type recombinase catalytic" evidence="6">
    <location>
        <begin position="48"/>
        <end position="191"/>
    </location>
</feature>
<dbReference type="InterPro" id="IPR036162">
    <property type="entry name" value="Resolvase-like_N_sf"/>
</dbReference>
<keyword evidence="2" id="KW-0238">DNA-binding</keyword>
<dbReference type="InterPro" id="IPR051491">
    <property type="entry name" value="Recombinase/Transposase-rel"/>
</dbReference>
<keyword evidence="1" id="KW-0229">DNA integration</keyword>
<dbReference type="PROSITE" id="PS00397">
    <property type="entry name" value="RECOMBINASES_1"/>
    <property type="match status" value="1"/>
</dbReference>
<dbReference type="GO" id="GO:0015074">
    <property type="term" value="P:DNA integration"/>
    <property type="evidence" value="ECO:0007669"/>
    <property type="project" value="UniProtKB-KW"/>
</dbReference>
<comment type="caution">
    <text evidence="8">The sequence shown here is derived from an EMBL/GenBank/DDBJ whole genome shotgun (WGS) entry which is preliminary data.</text>
</comment>
<dbReference type="SUPFAM" id="SSF53041">
    <property type="entry name" value="Resolvase-like"/>
    <property type="match status" value="1"/>
</dbReference>
<sequence length="191" mass="21375">MKLSHWARKHGISYLTAWRWFKAGKLPVPARQLPSGTILVEEPSPGGRTVLYARVSSADQRADLERQVERLKAFAQAQGWQDFEVVAEIGSGLNGKRRKLLRVLKDPTVGRIVVEHRDRLVRFGFELVEAALYASGKRIVVVAAHGGPKAEGEVKDDLVRDLLKVLTSACERPMKRSARDRVKRILESICG</sequence>
<name>A0A430VUK4_THESC</name>
<evidence type="ECO:0000313" key="8">
    <source>
        <dbReference type="EMBL" id="RTI59974.1"/>
    </source>
</evidence>
<evidence type="ECO:0000313" key="10">
    <source>
        <dbReference type="Proteomes" id="UP000287467"/>
    </source>
</evidence>
<protein>
    <submittedName>
        <fullName evidence="8">Integrase</fullName>
    </submittedName>
</protein>
<accession>A0A430VUK4</accession>
<dbReference type="PANTHER" id="PTHR36172">
    <property type="match status" value="1"/>
</dbReference>
<proteinExistence type="predicted"/>
<evidence type="ECO:0000256" key="3">
    <source>
        <dbReference type="ARBA" id="ARBA00023172"/>
    </source>
</evidence>
<evidence type="ECO:0000256" key="1">
    <source>
        <dbReference type="ARBA" id="ARBA00022908"/>
    </source>
</evidence>
<dbReference type="Proteomes" id="UP000287467">
    <property type="component" value="Unassembled WGS sequence"/>
</dbReference>
<dbReference type="InterPro" id="IPR006119">
    <property type="entry name" value="Resolv_N"/>
</dbReference>
<dbReference type="FunFam" id="3.40.50.1390:FF:000002">
    <property type="entry name" value="ORF1 in transposon ISC1904"/>
    <property type="match status" value="1"/>
</dbReference>
<dbReference type="GO" id="GO:0003677">
    <property type="term" value="F:DNA binding"/>
    <property type="evidence" value="ECO:0007669"/>
    <property type="project" value="UniProtKB-KW"/>
</dbReference>
<dbReference type="PANTHER" id="PTHR36172:SF1">
    <property type="entry name" value="RESOLVASE-RELATED"/>
    <property type="match status" value="1"/>
</dbReference>
<feature type="active site" description="O-(5'-phospho-DNA)-serine intermediate" evidence="4 5">
    <location>
        <position position="56"/>
    </location>
</feature>